<dbReference type="InterPro" id="IPR042177">
    <property type="entry name" value="Cell/Rod_1"/>
</dbReference>
<protein>
    <recommendedName>
        <fullName evidence="2 5">Cell shape-determining protein MreC</fullName>
    </recommendedName>
    <alternativeName>
        <fullName evidence="4 5">Cell shape protein MreC</fullName>
    </alternativeName>
</protein>
<dbReference type="GO" id="GO:0005886">
    <property type="term" value="C:plasma membrane"/>
    <property type="evidence" value="ECO:0007669"/>
    <property type="project" value="TreeGrafter"/>
</dbReference>
<keyword evidence="7" id="KW-1133">Transmembrane helix</keyword>
<evidence type="ECO:0000256" key="6">
    <source>
        <dbReference type="SAM" id="Coils"/>
    </source>
</evidence>
<accession>A0AA35CN82</accession>
<keyword evidence="7" id="KW-0472">Membrane</keyword>
<evidence type="ECO:0000256" key="4">
    <source>
        <dbReference type="ARBA" id="ARBA00032089"/>
    </source>
</evidence>
<proteinExistence type="inferred from homology"/>
<evidence type="ECO:0000256" key="2">
    <source>
        <dbReference type="ARBA" id="ARBA00013855"/>
    </source>
</evidence>
<comment type="similarity">
    <text evidence="1 5">Belongs to the MreC family.</text>
</comment>
<dbReference type="Gene3D" id="2.40.10.340">
    <property type="entry name" value="Rod shape-determining protein MreC, domain 1"/>
    <property type="match status" value="1"/>
</dbReference>
<evidence type="ECO:0000259" key="8">
    <source>
        <dbReference type="Pfam" id="PF04085"/>
    </source>
</evidence>
<keyword evidence="3 5" id="KW-0133">Cell shape</keyword>
<evidence type="ECO:0000256" key="3">
    <source>
        <dbReference type="ARBA" id="ARBA00022960"/>
    </source>
</evidence>
<evidence type="ECO:0000313" key="10">
    <source>
        <dbReference type="Proteomes" id="UP001163687"/>
    </source>
</evidence>
<dbReference type="PANTHER" id="PTHR34138:SF1">
    <property type="entry name" value="CELL SHAPE-DETERMINING PROTEIN MREC"/>
    <property type="match status" value="1"/>
</dbReference>
<dbReference type="Proteomes" id="UP001163687">
    <property type="component" value="Chromosome"/>
</dbReference>
<dbReference type="EMBL" id="AP025628">
    <property type="protein sequence ID" value="BDG61508.1"/>
    <property type="molecule type" value="Genomic_DNA"/>
</dbReference>
<dbReference type="PANTHER" id="PTHR34138">
    <property type="entry name" value="CELL SHAPE-DETERMINING PROTEIN MREC"/>
    <property type="match status" value="1"/>
</dbReference>
<evidence type="ECO:0000256" key="7">
    <source>
        <dbReference type="SAM" id="Phobius"/>
    </source>
</evidence>
<dbReference type="Pfam" id="PF04085">
    <property type="entry name" value="MreC"/>
    <property type="match status" value="1"/>
</dbReference>
<comment type="function">
    <text evidence="5">Involved in formation and maintenance of cell shape.</text>
</comment>
<keyword evidence="10" id="KW-1185">Reference proteome</keyword>
<dbReference type="InterPro" id="IPR055342">
    <property type="entry name" value="MreC_beta-barrel_core"/>
</dbReference>
<dbReference type="InterPro" id="IPR042175">
    <property type="entry name" value="Cell/Rod_MreC_2"/>
</dbReference>
<dbReference type="AlphaFoldDB" id="A0AA35CN82"/>
<organism evidence="9 10">
    <name type="scientific">Caldinitratiruptor microaerophilus</name>
    <dbReference type="NCBI Taxonomy" id="671077"/>
    <lineage>
        <taxon>Bacteria</taxon>
        <taxon>Bacillati</taxon>
        <taxon>Bacillota</taxon>
        <taxon>Clostridia</taxon>
        <taxon>Eubacteriales</taxon>
        <taxon>Symbiobacteriaceae</taxon>
        <taxon>Caldinitratiruptor</taxon>
    </lineage>
</organism>
<dbReference type="InterPro" id="IPR007221">
    <property type="entry name" value="MreC"/>
</dbReference>
<keyword evidence="6" id="KW-0175">Coiled coil</keyword>
<evidence type="ECO:0000256" key="5">
    <source>
        <dbReference type="PIRNR" id="PIRNR038471"/>
    </source>
</evidence>
<name>A0AA35CN82_9FIRM</name>
<sequence length="287" mass="30706">MLPRPAPHGARGVRALVAGLVTVVVLFALMVATARERPASTAVENILATLLYPVQSVAGWTSARVRGTAQAIQEILRLREENAQLRAELAQLRQLQALYADLENENRALRSELGLKARSNYSLLPAQVIVRSPSAWFSSVVIDRGSRDGVRVNMAVVNSEGLVGKVERVTPFTSTVKLLIDPDFQASILDAVTGEDGRVQGRGSEGAVAEFPFNRDAQVEPGHALVTSGLGAVLPRGLVVGTVETVGMRENNLVKFATVRPAVNFTRLDFVQVVLAGPDEGTGVDNP</sequence>
<gene>
    <name evidence="9" type="primary">mreC</name>
    <name evidence="9" type="ORF">caldi_25980</name>
</gene>
<dbReference type="RefSeq" id="WP_264842153.1">
    <property type="nucleotide sequence ID" value="NZ_AP025628.1"/>
</dbReference>
<feature type="domain" description="Rod shape-determining protein MreC beta-barrel core" evidence="8">
    <location>
        <begin position="128"/>
        <end position="274"/>
    </location>
</feature>
<reference evidence="9" key="1">
    <citation type="submission" date="2022-03" db="EMBL/GenBank/DDBJ databases">
        <title>Complete genome sequence of Caldinitratiruptor microaerophilus.</title>
        <authorList>
            <person name="Mukaiyama R."/>
            <person name="Nishiyama T."/>
            <person name="Ueda K."/>
        </authorList>
    </citation>
    <scope>NUCLEOTIDE SEQUENCE</scope>
    <source>
        <strain evidence="9">JCM 16183</strain>
    </source>
</reference>
<dbReference type="GO" id="GO:0008360">
    <property type="term" value="P:regulation of cell shape"/>
    <property type="evidence" value="ECO:0007669"/>
    <property type="project" value="UniProtKB-KW"/>
</dbReference>
<evidence type="ECO:0000313" key="9">
    <source>
        <dbReference type="EMBL" id="BDG61508.1"/>
    </source>
</evidence>
<feature type="transmembrane region" description="Helical" evidence="7">
    <location>
        <begin position="12"/>
        <end position="32"/>
    </location>
</feature>
<dbReference type="NCBIfam" id="TIGR00219">
    <property type="entry name" value="mreC"/>
    <property type="match status" value="1"/>
</dbReference>
<evidence type="ECO:0000256" key="1">
    <source>
        <dbReference type="ARBA" id="ARBA00009369"/>
    </source>
</evidence>
<dbReference type="PIRSF" id="PIRSF038471">
    <property type="entry name" value="MreC"/>
    <property type="match status" value="1"/>
</dbReference>
<dbReference type="Gene3D" id="2.40.10.350">
    <property type="entry name" value="Rod shape-determining protein MreC, domain 2"/>
    <property type="match status" value="1"/>
</dbReference>
<keyword evidence="7" id="KW-0812">Transmembrane</keyword>
<dbReference type="KEGG" id="cmic:caldi_25980"/>
<feature type="coiled-coil region" evidence="6">
    <location>
        <begin position="68"/>
        <end position="112"/>
    </location>
</feature>